<keyword evidence="4" id="KW-1185">Reference proteome</keyword>
<comment type="caution">
    <text evidence="3">The sequence shown here is derived from an EMBL/GenBank/DDBJ whole genome shotgun (WGS) entry which is preliminary data.</text>
</comment>
<keyword evidence="1" id="KW-0732">Signal</keyword>
<evidence type="ECO:0000259" key="2">
    <source>
        <dbReference type="Pfam" id="PF13473"/>
    </source>
</evidence>
<evidence type="ECO:0000313" key="3">
    <source>
        <dbReference type="EMBL" id="MFD1673447.1"/>
    </source>
</evidence>
<feature type="signal peptide" evidence="1">
    <location>
        <begin position="1"/>
        <end position="24"/>
    </location>
</feature>
<dbReference type="InterPro" id="IPR008972">
    <property type="entry name" value="Cupredoxin"/>
</dbReference>
<name>A0ABW4JEM1_9BACL</name>
<evidence type="ECO:0000313" key="4">
    <source>
        <dbReference type="Proteomes" id="UP001597079"/>
    </source>
</evidence>
<dbReference type="RefSeq" id="WP_377940838.1">
    <property type="nucleotide sequence ID" value="NZ_JBHUCX010000004.1"/>
</dbReference>
<reference evidence="4" key="1">
    <citation type="journal article" date="2019" name="Int. J. Syst. Evol. Microbiol.">
        <title>The Global Catalogue of Microorganisms (GCM) 10K type strain sequencing project: providing services to taxonomists for standard genome sequencing and annotation.</title>
        <authorList>
            <consortium name="The Broad Institute Genomics Platform"/>
            <consortium name="The Broad Institute Genome Sequencing Center for Infectious Disease"/>
            <person name="Wu L."/>
            <person name="Ma J."/>
        </authorList>
    </citation>
    <scope>NUCLEOTIDE SEQUENCE [LARGE SCALE GENOMIC DNA]</scope>
    <source>
        <strain evidence="4">CGMCC 1.12286</strain>
    </source>
</reference>
<dbReference type="Gene3D" id="2.60.40.420">
    <property type="entry name" value="Cupredoxins - blue copper proteins"/>
    <property type="match status" value="1"/>
</dbReference>
<accession>A0ABW4JEM1</accession>
<feature type="domain" description="EfeO-type cupredoxin-like" evidence="2">
    <location>
        <begin position="15"/>
        <end position="100"/>
    </location>
</feature>
<dbReference type="EMBL" id="JBHUCX010000004">
    <property type="protein sequence ID" value="MFD1673447.1"/>
    <property type="molecule type" value="Genomic_DNA"/>
</dbReference>
<organism evidence="3 4">
    <name type="scientific">Alicyclobacillus fodiniaquatilis</name>
    <dbReference type="NCBI Taxonomy" id="1661150"/>
    <lineage>
        <taxon>Bacteria</taxon>
        <taxon>Bacillati</taxon>
        <taxon>Bacillota</taxon>
        <taxon>Bacilli</taxon>
        <taxon>Bacillales</taxon>
        <taxon>Alicyclobacillaceae</taxon>
        <taxon>Alicyclobacillus</taxon>
    </lineage>
</organism>
<gene>
    <name evidence="3" type="ORF">ACFSB2_01750</name>
</gene>
<dbReference type="SUPFAM" id="SSF49503">
    <property type="entry name" value="Cupredoxins"/>
    <property type="match status" value="1"/>
</dbReference>
<proteinExistence type="predicted"/>
<feature type="chain" id="PRO_5045497688" evidence="1">
    <location>
        <begin position="25"/>
        <end position="114"/>
    </location>
</feature>
<dbReference type="Proteomes" id="UP001597079">
    <property type="component" value="Unassembled WGS sequence"/>
</dbReference>
<dbReference type="InterPro" id="IPR028096">
    <property type="entry name" value="EfeO_Cupredoxin"/>
</dbReference>
<evidence type="ECO:0000256" key="1">
    <source>
        <dbReference type="SAM" id="SignalP"/>
    </source>
</evidence>
<dbReference type="Pfam" id="PF13473">
    <property type="entry name" value="Cupredoxin_1"/>
    <property type="match status" value="1"/>
</dbReference>
<sequence length="114" mass="12705">MRVLTLCASVLIGSFALAPFTVSAATVQVVLQDGSIQPANIQAEFRQEFHAVVQNNGTRIHNFVVPDFYVFTQNLQPGQKVDVRFTPDKKGSFRYYSDKNGVPEPGMEGHLHIR</sequence>
<protein>
    <submittedName>
        <fullName evidence="3">Cupredoxin domain-containing protein</fullName>
    </submittedName>
</protein>